<feature type="binding site" evidence="7 9">
    <location>
        <position position="179"/>
    </location>
    <ligand>
        <name>K(+)</name>
        <dbReference type="ChEBI" id="CHEBI:29103"/>
    </ligand>
</feature>
<dbReference type="SUPFAM" id="SSF51412">
    <property type="entry name" value="Inosine monophosphate dehydrogenase (IMPDH)"/>
    <property type="match status" value="1"/>
</dbReference>
<evidence type="ECO:0000256" key="7">
    <source>
        <dbReference type="HAMAP-Rule" id="MF_00596"/>
    </source>
</evidence>
<dbReference type="SMART" id="SM01240">
    <property type="entry name" value="IMPDH"/>
    <property type="match status" value="1"/>
</dbReference>
<evidence type="ECO:0000256" key="2">
    <source>
        <dbReference type="ARBA" id="ARBA00022857"/>
    </source>
</evidence>
<dbReference type="GO" id="GO:1902560">
    <property type="term" value="C:GMP reductase complex"/>
    <property type="evidence" value="ECO:0007669"/>
    <property type="project" value="InterPro"/>
</dbReference>
<evidence type="ECO:0000313" key="12">
    <source>
        <dbReference type="Proteomes" id="UP000248863"/>
    </source>
</evidence>
<feature type="domain" description="IMP dehydrogenase/GMP reductase" evidence="10">
    <location>
        <begin position="9"/>
        <end position="337"/>
    </location>
</feature>
<protein>
    <recommendedName>
        <fullName evidence="7">GMP reductase</fullName>
        <ecNumber evidence="7">1.7.1.7</ecNumber>
    </recommendedName>
    <alternativeName>
        <fullName evidence="7">Guanosine 5'-monophosphate oxidoreductase</fullName>
        <shortName evidence="7">Guanosine monophosphate reductase</shortName>
    </alternativeName>
</protein>
<dbReference type="PROSITE" id="PS00487">
    <property type="entry name" value="IMP_DH_GMP_RED"/>
    <property type="match status" value="1"/>
</dbReference>
<evidence type="ECO:0000256" key="3">
    <source>
        <dbReference type="ARBA" id="ARBA00022958"/>
    </source>
</evidence>
<dbReference type="InterPro" id="IPR050139">
    <property type="entry name" value="GMP_reductase"/>
</dbReference>
<sequence>MHIETDPKLDFKDVLIRPKRSTLNSRSEVDINRTFRFVHTGHEWTGFPLIAANMDTVGTFSMAQAFQPFGAMVALHKHYPAERLIEFFRTDVSKNAFYSIGITSEDLDKLAFVRSQVPVTKICMDVANGYSEQFLQTVKRVRDDNKDAVIMAGAIVTGEMAEALILAGADIVKVGIGSGSVCTTRDLTGVGYPQLSAVIECADAAHGLRGHVCSDGGCTVPGDVAKAFGGGADFVMLGGMLAGHDECEGRVRHELRDGESVAVGMEFYGMSSETAMNRYHGGVADYRASEGKTVEVTYRGPVKATLQGIMGGLRSAMTYMGATRLKEVPKRTTFVLVGAQRNTVFD</sequence>
<dbReference type="InterPro" id="IPR005993">
    <property type="entry name" value="GMPR"/>
</dbReference>
<dbReference type="GO" id="GO:0006163">
    <property type="term" value="P:purine nucleotide metabolic process"/>
    <property type="evidence" value="ECO:0007669"/>
    <property type="project" value="UniProtKB-UniRule"/>
</dbReference>
<evidence type="ECO:0000256" key="9">
    <source>
        <dbReference type="PIRSR" id="PIRSR000235-3"/>
    </source>
</evidence>
<keyword evidence="1 7" id="KW-0479">Metal-binding</keyword>
<dbReference type="GO" id="GO:0003920">
    <property type="term" value="F:GMP reductase activity"/>
    <property type="evidence" value="ECO:0007669"/>
    <property type="project" value="UniProtKB-UniRule"/>
</dbReference>
<dbReference type="CDD" id="cd00381">
    <property type="entry name" value="IMPDH"/>
    <property type="match status" value="1"/>
</dbReference>
<comment type="subunit">
    <text evidence="7">Homotetramer.</text>
</comment>
<comment type="function">
    <text evidence="5 7">Catalyzes the irreversible NADPH-dependent deamination of GMP to IMP. It functions in the conversion of nucleobase, nucleoside and nucleotide derivatives of G to A nucleotides, and in maintaining the intracellular balance of A and G nucleotides.</text>
</comment>
<dbReference type="EC" id="1.7.1.7" evidence="7"/>
<proteinExistence type="inferred from homology"/>
<evidence type="ECO:0000259" key="10">
    <source>
        <dbReference type="Pfam" id="PF00478"/>
    </source>
</evidence>
<comment type="caution">
    <text evidence="7">Lacks conserved residue(s) required for the propagation of feature annotation.</text>
</comment>
<dbReference type="Proteomes" id="UP000248863">
    <property type="component" value="Unassembled WGS sequence"/>
</dbReference>
<comment type="similarity">
    <text evidence="7">Belongs to the IMPDH/GMPR family. GuaC type 1 subfamily.</text>
</comment>
<evidence type="ECO:0000256" key="1">
    <source>
        <dbReference type="ARBA" id="ARBA00022723"/>
    </source>
</evidence>
<name>A0A327JRA0_9BRAD</name>
<dbReference type="InterPro" id="IPR013785">
    <property type="entry name" value="Aldolase_TIM"/>
</dbReference>
<feature type="binding site" evidence="7 9">
    <location>
        <position position="177"/>
    </location>
    <ligand>
        <name>K(+)</name>
        <dbReference type="ChEBI" id="CHEBI:29103"/>
    </ligand>
</feature>
<gene>
    <name evidence="7" type="primary">guaC</name>
    <name evidence="11" type="ORF">CH338_29615</name>
</gene>
<accession>A0A327JRA0</accession>
<dbReference type="AlphaFoldDB" id="A0A327JRA0"/>
<dbReference type="EMBL" id="NPEU01000784">
    <property type="protein sequence ID" value="RAI28116.1"/>
    <property type="molecule type" value="Genomic_DNA"/>
</dbReference>
<feature type="binding site" evidence="7">
    <location>
        <begin position="212"/>
        <end position="235"/>
    </location>
    <ligand>
        <name>NADP(+)</name>
        <dbReference type="ChEBI" id="CHEBI:58349"/>
    </ligand>
</feature>
<dbReference type="RefSeq" id="WP_111360630.1">
    <property type="nucleotide sequence ID" value="NZ_NHSK01000074.1"/>
</dbReference>
<evidence type="ECO:0000256" key="8">
    <source>
        <dbReference type="PIRSR" id="PIRSR000235-1"/>
    </source>
</evidence>
<dbReference type="PANTHER" id="PTHR43170">
    <property type="entry name" value="GMP REDUCTASE"/>
    <property type="match status" value="1"/>
</dbReference>
<dbReference type="Pfam" id="PF00478">
    <property type="entry name" value="IMPDH"/>
    <property type="match status" value="1"/>
</dbReference>
<evidence type="ECO:0000256" key="6">
    <source>
        <dbReference type="ARBA" id="ARBA00048616"/>
    </source>
</evidence>
<comment type="caution">
    <text evidence="11">The sequence shown here is derived from an EMBL/GenBank/DDBJ whole genome shotgun (WGS) entry which is preliminary data.</text>
</comment>
<dbReference type="InterPro" id="IPR015875">
    <property type="entry name" value="IMP_DH/GMP_Rdtase_CS"/>
</dbReference>
<dbReference type="OrthoDB" id="9805398at2"/>
<feature type="active site" description="Thioimidate intermediate" evidence="7 8">
    <location>
        <position position="182"/>
    </location>
</feature>
<evidence type="ECO:0000256" key="5">
    <source>
        <dbReference type="ARBA" id="ARBA00037691"/>
    </source>
</evidence>
<dbReference type="InterPro" id="IPR001093">
    <property type="entry name" value="IMP_DH_GMPRt"/>
</dbReference>
<evidence type="ECO:0000256" key="4">
    <source>
        <dbReference type="ARBA" id="ARBA00023002"/>
    </source>
</evidence>
<dbReference type="PANTHER" id="PTHR43170:SF5">
    <property type="entry name" value="GMP REDUCTASE"/>
    <property type="match status" value="1"/>
</dbReference>
<keyword evidence="2 7" id="KW-0521">NADP</keyword>
<dbReference type="Gene3D" id="3.20.20.70">
    <property type="entry name" value="Aldolase class I"/>
    <property type="match status" value="1"/>
</dbReference>
<dbReference type="HAMAP" id="MF_00596">
    <property type="entry name" value="GMP_reduct_type1"/>
    <property type="match status" value="1"/>
</dbReference>
<keyword evidence="3 7" id="KW-0630">Potassium</keyword>
<dbReference type="GO" id="GO:0046872">
    <property type="term" value="F:metal ion binding"/>
    <property type="evidence" value="ECO:0007669"/>
    <property type="project" value="UniProtKB-KW"/>
</dbReference>
<organism evidence="11 12">
    <name type="scientific">Rhodoplanes elegans</name>
    <dbReference type="NCBI Taxonomy" id="29408"/>
    <lineage>
        <taxon>Bacteria</taxon>
        <taxon>Pseudomonadati</taxon>
        <taxon>Pseudomonadota</taxon>
        <taxon>Alphaproteobacteria</taxon>
        <taxon>Hyphomicrobiales</taxon>
        <taxon>Nitrobacteraceae</taxon>
        <taxon>Rhodoplanes</taxon>
    </lineage>
</organism>
<dbReference type="NCBIfam" id="NF003470">
    <property type="entry name" value="PRK05096.1"/>
    <property type="match status" value="1"/>
</dbReference>
<keyword evidence="12" id="KW-1185">Reference proteome</keyword>
<reference evidence="11 12" key="1">
    <citation type="submission" date="2017-07" db="EMBL/GenBank/DDBJ databases">
        <title>Draft Genome Sequences of Select Purple Nonsulfur Bacteria.</title>
        <authorList>
            <person name="Lasarre B."/>
            <person name="Mckinlay J.B."/>
        </authorList>
    </citation>
    <scope>NUCLEOTIDE SEQUENCE [LARGE SCALE GENOMIC DNA]</scope>
    <source>
        <strain evidence="11 12">DSM 11907</strain>
    </source>
</reference>
<evidence type="ECO:0000313" key="11">
    <source>
        <dbReference type="EMBL" id="RAI28116.1"/>
    </source>
</evidence>
<keyword evidence="4 7" id="KW-0560">Oxidoreductase</keyword>
<comment type="catalytic activity">
    <reaction evidence="6 7">
        <text>IMP + NH4(+) + NADP(+) = GMP + NADPH + 2 H(+)</text>
        <dbReference type="Rhea" id="RHEA:17185"/>
        <dbReference type="ChEBI" id="CHEBI:15378"/>
        <dbReference type="ChEBI" id="CHEBI:28938"/>
        <dbReference type="ChEBI" id="CHEBI:57783"/>
        <dbReference type="ChEBI" id="CHEBI:58053"/>
        <dbReference type="ChEBI" id="CHEBI:58115"/>
        <dbReference type="ChEBI" id="CHEBI:58349"/>
        <dbReference type="EC" id="1.7.1.7"/>
    </reaction>
</comment>
<dbReference type="PIRSF" id="PIRSF000235">
    <property type="entry name" value="GMP_reductase"/>
    <property type="match status" value="1"/>
</dbReference>